<proteinExistence type="predicted"/>
<gene>
    <name evidence="1" type="ORF">TGAMA5MH_08880</name>
</gene>
<comment type="caution">
    <text evidence="1">The sequence shown here is derived from an EMBL/GenBank/DDBJ whole genome shotgun (WGS) entry which is preliminary data.</text>
</comment>
<protein>
    <submittedName>
        <fullName evidence="1">Uncharacterized protein</fullName>
    </submittedName>
</protein>
<dbReference type="EMBL" id="MTYH01000091">
    <property type="protein sequence ID" value="PNP39203.1"/>
    <property type="molecule type" value="Genomic_DNA"/>
</dbReference>
<sequence>MSVANNDLPGRLSDVIGFFCTLTDPRVISGDSIDDLRLRVRNRLSMSIVYDSLWEWRKHFQSDGNRDQNSEEAQELLFGSEDMQDAMMFDHLSSLADGFNMEWPV</sequence>
<name>A0A2K0T0Z8_9HYPO</name>
<reference evidence="1 2" key="1">
    <citation type="submission" date="2017-02" db="EMBL/GenBank/DDBJ databases">
        <title>Genomes of Trichoderma spp. with biocontrol activity.</title>
        <authorList>
            <person name="Gardiner D."/>
            <person name="Kazan K."/>
            <person name="Vos C."/>
            <person name="Harvey P."/>
        </authorList>
    </citation>
    <scope>NUCLEOTIDE SEQUENCE [LARGE SCALE GENOMIC DNA]</scope>
    <source>
        <strain evidence="1 2">A5MH</strain>
    </source>
</reference>
<dbReference type="AlphaFoldDB" id="A0A2K0T0Z8"/>
<dbReference type="Proteomes" id="UP000236546">
    <property type="component" value="Unassembled WGS sequence"/>
</dbReference>
<dbReference type="OrthoDB" id="3163292at2759"/>
<organism evidence="1 2">
    <name type="scientific">Trichoderma gamsii</name>
    <dbReference type="NCBI Taxonomy" id="398673"/>
    <lineage>
        <taxon>Eukaryota</taxon>
        <taxon>Fungi</taxon>
        <taxon>Dikarya</taxon>
        <taxon>Ascomycota</taxon>
        <taxon>Pezizomycotina</taxon>
        <taxon>Sordariomycetes</taxon>
        <taxon>Hypocreomycetidae</taxon>
        <taxon>Hypocreales</taxon>
        <taxon>Hypocreaceae</taxon>
        <taxon>Trichoderma</taxon>
    </lineage>
</organism>
<accession>A0A2K0T0Z8</accession>
<evidence type="ECO:0000313" key="1">
    <source>
        <dbReference type="EMBL" id="PNP39203.1"/>
    </source>
</evidence>
<evidence type="ECO:0000313" key="2">
    <source>
        <dbReference type="Proteomes" id="UP000236546"/>
    </source>
</evidence>